<name>A0AAW0MIZ2_9GOBI</name>
<sequence>KVSAVEVCGGVAGQVGMWVRQGLGVEARLVCRSRVCGVLVEGLVVSRCRCAADCVQVEGQCGVAGRVYGVQSRGVRCGRSRVYVWQVKGVVWQVEGLGVQVEGVRCGWLRVWCGRSRVCGVGRSRLVWPVEGVGVAGRGSAVWAGQVCGGSRGVRCAGRGVAGRGSAVWLVEGVRWLVKGVRCGRSRVCGVAGQGSGVAGRGSAVWLVEGVVWPLHVSPHTRRMFGQNRLSKWTVARYKRDLAPNPGQPHHRNPTLTSANFRQRKPAAGHNTASGFHRQKSPSERESRYTEEETLMRLRIITSRGRRAGGRRVHQKVQTLNIITAERHYHHQTLNQSWRGCYGAGLRKDALKETQQTPGADGGRSGSR</sequence>
<reference evidence="3" key="1">
    <citation type="submission" date="2024-04" db="EMBL/GenBank/DDBJ databases">
        <title>Salinicola lusitanus LLJ914,a marine bacterium isolated from the Okinawa Trough.</title>
        <authorList>
            <person name="Li J."/>
        </authorList>
    </citation>
    <scope>NUCLEOTIDE SEQUENCE [LARGE SCALE GENOMIC DNA]</scope>
</reference>
<evidence type="ECO:0000313" key="2">
    <source>
        <dbReference type="EMBL" id="KAK7879102.1"/>
    </source>
</evidence>
<gene>
    <name evidence="2" type="ORF">WMY93_034114</name>
</gene>
<organism evidence="2 3">
    <name type="scientific">Mugilogobius chulae</name>
    <name type="common">yellowstripe goby</name>
    <dbReference type="NCBI Taxonomy" id="88201"/>
    <lineage>
        <taxon>Eukaryota</taxon>
        <taxon>Metazoa</taxon>
        <taxon>Chordata</taxon>
        <taxon>Craniata</taxon>
        <taxon>Vertebrata</taxon>
        <taxon>Euteleostomi</taxon>
        <taxon>Actinopterygii</taxon>
        <taxon>Neopterygii</taxon>
        <taxon>Teleostei</taxon>
        <taxon>Neoteleostei</taxon>
        <taxon>Acanthomorphata</taxon>
        <taxon>Gobiaria</taxon>
        <taxon>Gobiiformes</taxon>
        <taxon>Gobioidei</taxon>
        <taxon>Gobiidae</taxon>
        <taxon>Gobionellinae</taxon>
        <taxon>Mugilogobius</taxon>
    </lineage>
</organism>
<protein>
    <submittedName>
        <fullName evidence="2">Uncharacterized protein</fullName>
    </submittedName>
</protein>
<feature type="compositionally biased region" description="Basic and acidic residues" evidence="1">
    <location>
        <begin position="281"/>
        <end position="291"/>
    </location>
</feature>
<keyword evidence="3" id="KW-1185">Reference proteome</keyword>
<feature type="non-terminal residue" evidence="2">
    <location>
        <position position="1"/>
    </location>
</feature>
<accession>A0AAW0MIZ2</accession>
<comment type="caution">
    <text evidence="2">The sequence shown here is derived from an EMBL/GenBank/DDBJ whole genome shotgun (WGS) entry which is preliminary data.</text>
</comment>
<proteinExistence type="predicted"/>
<dbReference type="Proteomes" id="UP001460270">
    <property type="component" value="Unassembled WGS sequence"/>
</dbReference>
<feature type="region of interest" description="Disordered" evidence="1">
    <location>
        <begin position="265"/>
        <end position="291"/>
    </location>
</feature>
<evidence type="ECO:0000313" key="3">
    <source>
        <dbReference type="Proteomes" id="UP001460270"/>
    </source>
</evidence>
<dbReference type="AlphaFoldDB" id="A0AAW0MIZ2"/>
<evidence type="ECO:0000256" key="1">
    <source>
        <dbReference type="SAM" id="MobiDB-lite"/>
    </source>
</evidence>
<dbReference type="EMBL" id="JBBPFD010000369">
    <property type="protein sequence ID" value="KAK7879102.1"/>
    <property type="molecule type" value="Genomic_DNA"/>
</dbReference>